<dbReference type="EMBL" id="NRST01000001">
    <property type="protein sequence ID" value="PAW55564.1"/>
    <property type="molecule type" value="Genomic_DNA"/>
</dbReference>
<dbReference type="AlphaFoldDB" id="A0A2A2PJD9"/>
<sequence>MFNMATMAADECRDDSSFHAYRDWLNRAGNVLGHYVVEGSQEESDLFDLYSDGCMPREAVTELRAQQAMISA</sequence>
<proteinExistence type="predicted"/>
<evidence type="ECO:0000313" key="1">
    <source>
        <dbReference type="EMBL" id="PAW55564.1"/>
    </source>
</evidence>
<accession>A0A2A2PJD9</accession>
<comment type="caution">
    <text evidence="1">The sequence shown here is derived from an EMBL/GenBank/DDBJ whole genome shotgun (WGS) entry which is preliminary data.</text>
</comment>
<dbReference type="Proteomes" id="UP000217830">
    <property type="component" value="Unassembled WGS sequence"/>
</dbReference>
<keyword evidence="2" id="KW-1185">Reference proteome</keyword>
<dbReference type="RefSeq" id="WP_095667546.1">
    <property type="nucleotide sequence ID" value="NZ_NRSS01000004.1"/>
</dbReference>
<name>A0A2A2PJD9_9PSED</name>
<protein>
    <submittedName>
        <fullName evidence="1">Uncharacterized protein</fullName>
    </submittedName>
</protein>
<reference evidence="1 2" key="1">
    <citation type="submission" date="2017-08" db="EMBL/GenBank/DDBJ databases">
        <title>Draft Genome Sequence of Pseudomonas moraviensis TYU6, isolated from Taxus cuspidata by using PacBio Single-Molecule Real-Time Technology.</title>
        <authorList>
            <person name="Baek K.-H."/>
            <person name="Mishra A.K."/>
        </authorList>
    </citation>
    <scope>NUCLEOTIDE SEQUENCE [LARGE SCALE GENOMIC DNA]</scope>
    <source>
        <strain evidence="1 2">TYU6</strain>
    </source>
</reference>
<evidence type="ECO:0000313" key="2">
    <source>
        <dbReference type="Proteomes" id="UP000217830"/>
    </source>
</evidence>
<gene>
    <name evidence="1" type="ORF">CKQ80_09675</name>
</gene>
<organism evidence="1 2">
    <name type="scientific">Pseudomonas moraviensis</name>
    <dbReference type="NCBI Taxonomy" id="321662"/>
    <lineage>
        <taxon>Bacteria</taxon>
        <taxon>Pseudomonadati</taxon>
        <taxon>Pseudomonadota</taxon>
        <taxon>Gammaproteobacteria</taxon>
        <taxon>Pseudomonadales</taxon>
        <taxon>Pseudomonadaceae</taxon>
        <taxon>Pseudomonas</taxon>
    </lineage>
</organism>